<reference evidence="2" key="1">
    <citation type="submission" date="2014-11" db="EMBL/GenBank/DDBJ databases">
        <authorList>
            <person name="Amaro Gonzalez C."/>
        </authorList>
    </citation>
    <scope>NUCLEOTIDE SEQUENCE</scope>
</reference>
<evidence type="ECO:0000313" key="2">
    <source>
        <dbReference type="EMBL" id="JAH92755.1"/>
    </source>
</evidence>
<organism evidence="2">
    <name type="scientific">Anguilla anguilla</name>
    <name type="common">European freshwater eel</name>
    <name type="synonym">Muraena anguilla</name>
    <dbReference type="NCBI Taxonomy" id="7936"/>
    <lineage>
        <taxon>Eukaryota</taxon>
        <taxon>Metazoa</taxon>
        <taxon>Chordata</taxon>
        <taxon>Craniata</taxon>
        <taxon>Vertebrata</taxon>
        <taxon>Euteleostomi</taxon>
        <taxon>Actinopterygii</taxon>
        <taxon>Neopterygii</taxon>
        <taxon>Teleostei</taxon>
        <taxon>Anguilliformes</taxon>
        <taxon>Anguillidae</taxon>
        <taxon>Anguilla</taxon>
    </lineage>
</organism>
<proteinExistence type="predicted"/>
<protein>
    <submittedName>
        <fullName evidence="2">Uncharacterized protein</fullName>
    </submittedName>
</protein>
<feature type="transmembrane region" description="Helical" evidence="1">
    <location>
        <begin position="52"/>
        <end position="75"/>
    </location>
</feature>
<reference evidence="2" key="2">
    <citation type="journal article" date="2015" name="Fish Shellfish Immunol.">
        <title>Early steps in the European eel (Anguilla anguilla)-Vibrio vulnificus interaction in the gills: Role of the RtxA13 toxin.</title>
        <authorList>
            <person name="Callol A."/>
            <person name="Pajuelo D."/>
            <person name="Ebbesson L."/>
            <person name="Teles M."/>
            <person name="MacKenzie S."/>
            <person name="Amaro C."/>
        </authorList>
    </citation>
    <scope>NUCLEOTIDE SEQUENCE</scope>
</reference>
<dbReference type="EMBL" id="GBXM01015822">
    <property type="protein sequence ID" value="JAH92755.1"/>
    <property type="molecule type" value="Transcribed_RNA"/>
</dbReference>
<sequence>MKITLRDCVTYGDMFVCFSSWGVPCPKLRLMFFKTFVEVPNECLRCGRLPHLIYFVNTSMSNFVILCISASYFCFEFRLNEGNNFLLLSSFCVSAVSAQQQTGKHTTIETKWITSNSSGFYFVMFNIATLGEESCFNI</sequence>
<keyword evidence="1" id="KW-0812">Transmembrane</keyword>
<accession>A0A0E9WTB1</accession>
<dbReference type="AlphaFoldDB" id="A0A0E9WTB1"/>
<name>A0A0E9WTB1_ANGAN</name>
<keyword evidence="1" id="KW-0472">Membrane</keyword>
<keyword evidence="1" id="KW-1133">Transmembrane helix</keyword>
<evidence type="ECO:0000256" key="1">
    <source>
        <dbReference type="SAM" id="Phobius"/>
    </source>
</evidence>